<proteinExistence type="predicted"/>
<keyword evidence="4" id="KW-1185">Reference proteome</keyword>
<reference evidence="3" key="1">
    <citation type="submission" date="2021-03" db="EMBL/GenBank/DDBJ databases">
        <title>Draft genome sequence of rust myrtle Austropuccinia psidii MF-1, a brazilian biotype.</title>
        <authorList>
            <person name="Quecine M.C."/>
            <person name="Pachon D.M.R."/>
            <person name="Bonatelli M.L."/>
            <person name="Correr F.H."/>
            <person name="Franceschini L.M."/>
            <person name="Leite T.F."/>
            <person name="Margarido G.R.A."/>
            <person name="Almeida C.A."/>
            <person name="Ferrarezi J.A."/>
            <person name="Labate C.A."/>
        </authorList>
    </citation>
    <scope>NUCLEOTIDE SEQUENCE</scope>
    <source>
        <strain evidence="3">MF-1</strain>
    </source>
</reference>
<dbReference type="GO" id="GO:0015074">
    <property type="term" value="P:DNA integration"/>
    <property type="evidence" value="ECO:0007669"/>
    <property type="project" value="InterPro"/>
</dbReference>
<gene>
    <name evidence="3" type="ORF">O181_131154</name>
</gene>
<dbReference type="InterPro" id="IPR012337">
    <property type="entry name" value="RNaseH-like_sf"/>
</dbReference>
<evidence type="ECO:0000313" key="3">
    <source>
        <dbReference type="EMBL" id="MBW0591439.1"/>
    </source>
</evidence>
<dbReference type="InterPro" id="IPR050951">
    <property type="entry name" value="Retrovirus_Pol_polyprotein"/>
</dbReference>
<dbReference type="InterPro" id="IPR056924">
    <property type="entry name" value="SH3_Tf2-1"/>
</dbReference>
<dbReference type="PROSITE" id="PS50994">
    <property type="entry name" value="INTEGRASE"/>
    <property type="match status" value="1"/>
</dbReference>
<dbReference type="PANTHER" id="PTHR37984:SF5">
    <property type="entry name" value="PROTEIN NYNRIN-LIKE"/>
    <property type="match status" value="1"/>
</dbReference>
<organism evidence="3 4">
    <name type="scientific">Austropuccinia psidii MF-1</name>
    <dbReference type="NCBI Taxonomy" id="1389203"/>
    <lineage>
        <taxon>Eukaryota</taxon>
        <taxon>Fungi</taxon>
        <taxon>Dikarya</taxon>
        <taxon>Basidiomycota</taxon>
        <taxon>Pucciniomycotina</taxon>
        <taxon>Pucciniomycetes</taxon>
        <taxon>Pucciniales</taxon>
        <taxon>Sphaerophragmiaceae</taxon>
        <taxon>Austropuccinia</taxon>
    </lineage>
</organism>
<dbReference type="Proteomes" id="UP000765509">
    <property type="component" value="Unassembled WGS sequence"/>
</dbReference>
<dbReference type="OrthoDB" id="2273864at2759"/>
<evidence type="ECO:0000256" key="1">
    <source>
        <dbReference type="ARBA" id="ARBA00022884"/>
    </source>
</evidence>
<evidence type="ECO:0000259" key="2">
    <source>
        <dbReference type="PROSITE" id="PS50994"/>
    </source>
</evidence>
<dbReference type="InterPro" id="IPR001584">
    <property type="entry name" value="Integrase_cat-core"/>
</dbReference>
<dbReference type="InterPro" id="IPR036397">
    <property type="entry name" value="RNaseH_sf"/>
</dbReference>
<dbReference type="AlphaFoldDB" id="A0A9Q3QAS1"/>
<evidence type="ECO:0000313" key="4">
    <source>
        <dbReference type="Proteomes" id="UP000765509"/>
    </source>
</evidence>
<dbReference type="GO" id="GO:0003723">
    <property type="term" value="F:RNA binding"/>
    <property type="evidence" value="ECO:0007669"/>
    <property type="project" value="UniProtKB-KW"/>
</dbReference>
<dbReference type="Pfam" id="PF24626">
    <property type="entry name" value="SH3_Tf2-1"/>
    <property type="match status" value="1"/>
</dbReference>
<keyword evidence="1" id="KW-0694">RNA-binding</keyword>
<comment type="caution">
    <text evidence="3">The sequence shown here is derived from an EMBL/GenBank/DDBJ whole genome shotgun (WGS) entry which is preliminary data.</text>
</comment>
<accession>A0A9Q3QAS1</accession>
<name>A0A9Q3QAS1_9BASI</name>
<dbReference type="SUPFAM" id="SSF53098">
    <property type="entry name" value="Ribonuclease H-like"/>
    <property type="match status" value="1"/>
</dbReference>
<protein>
    <recommendedName>
        <fullName evidence="2">Integrase catalytic domain-containing protein</fullName>
    </recommendedName>
</protein>
<dbReference type="EMBL" id="AVOT02143057">
    <property type="protein sequence ID" value="MBW0591439.1"/>
    <property type="molecule type" value="Genomic_DNA"/>
</dbReference>
<dbReference type="GO" id="GO:0005634">
    <property type="term" value="C:nucleus"/>
    <property type="evidence" value="ECO:0007669"/>
    <property type="project" value="UniProtKB-ARBA"/>
</dbReference>
<sequence length="291" mass="33083">MDWVTELPPGGDTSYNSCLVLVDRYSKTLMFLPCQKDDTAMDTAIMIWNKVISHTGLFQNIITDRDPKFTSALWTNLHNLFGTKLSFSTAYHTQTDGLAERMIQTLEDIIRRFCAYGLEFKYSDGFTHDWCTLIPALELAYKTSIHSSTGKTPAMLEKGWNPRIPYDTRKNDLGDINPTASSFKIMPEKARHHASRCMQDSFKYAKERWDKSHKPPDFKIGDLVLVSTLNSNNIRGPKKLKDSFAGPFIINVLHGPNAVQLELTGKLMNKNPTFHVSLIKAYSPSDKELFH</sequence>
<dbReference type="Gene3D" id="3.30.420.10">
    <property type="entry name" value="Ribonuclease H-like superfamily/Ribonuclease H"/>
    <property type="match status" value="1"/>
</dbReference>
<feature type="domain" description="Integrase catalytic" evidence="2">
    <location>
        <begin position="1"/>
        <end position="161"/>
    </location>
</feature>
<dbReference type="PANTHER" id="PTHR37984">
    <property type="entry name" value="PROTEIN CBG26694"/>
    <property type="match status" value="1"/>
</dbReference>